<feature type="transmembrane region" description="Helical" evidence="2">
    <location>
        <begin position="159"/>
        <end position="183"/>
    </location>
</feature>
<keyword evidence="2" id="KW-0472">Membrane</keyword>
<keyword evidence="2" id="KW-1133">Transmembrane helix</keyword>
<feature type="region of interest" description="Disordered" evidence="1">
    <location>
        <begin position="1"/>
        <end position="40"/>
    </location>
</feature>
<protein>
    <recommendedName>
        <fullName evidence="5">DNA polymerase III subunit gamma/tau</fullName>
    </recommendedName>
</protein>
<keyword evidence="2" id="KW-0812">Transmembrane</keyword>
<accession>A0A7Y9GP29</accession>
<proteinExistence type="predicted"/>
<evidence type="ECO:0000313" key="3">
    <source>
        <dbReference type="EMBL" id="NYE20057.1"/>
    </source>
</evidence>
<evidence type="ECO:0008006" key="5">
    <source>
        <dbReference type="Google" id="ProtNLM"/>
    </source>
</evidence>
<evidence type="ECO:0000256" key="1">
    <source>
        <dbReference type="SAM" id="MobiDB-lite"/>
    </source>
</evidence>
<dbReference type="RefSeq" id="WP_179489754.1">
    <property type="nucleotide sequence ID" value="NZ_JACCBV010000001.1"/>
</dbReference>
<organism evidence="3 4">
    <name type="scientific">Microbacterium immunditiarum</name>
    <dbReference type="NCBI Taxonomy" id="337480"/>
    <lineage>
        <taxon>Bacteria</taxon>
        <taxon>Bacillati</taxon>
        <taxon>Actinomycetota</taxon>
        <taxon>Actinomycetes</taxon>
        <taxon>Micrococcales</taxon>
        <taxon>Microbacteriaceae</taxon>
        <taxon>Microbacterium</taxon>
    </lineage>
</organism>
<gene>
    <name evidence="3" type="ORF">BJ991_002085</name>
</gene>
<evidence type="ECO:0000256" key="2">
    <source>
        <dbReference type="SAM" id="Phobius"/>
    </source>
</evidence>
<reference evidence="3 4" key="1">
    <citation type="submission" date="2020-07" db="EMBL/GenBank/DDBJ databases">
        <title>Sequencing the genomes of 1000 actinobacteria strains.</title>
        <authorList>
            <person name="Klenk H.-P."/>
        </authorList>
    </citation>
    <scope>NUCLEOTIDE SEQUENCE [LARGE SCALE GENOMIC DNA]</scope>
    <source>
        <strain evidence="3 4">DSM 24662</strain>
    </source>
</reference>
<dbReference type="AlphaFoldDB" id="A0A7Y9GP29"/>
<comment type="caution">
    <text evidence="3">The sequence shown here is derived from an EMBL/GenBank/DDBJ whole genome shotgun (WGS) entry which is preliminary data.</text>
</comment>
<dbReference type="Proteomes" id="UP000576969">
    <property type="component" value="Unassembled WGS sequence"/>
</dbReference>
<feature type="transmembrane region" description="Helical" evidence="2">
    <location>
        <begin position="89"/>
        <end position="113"/>
    </location>
</feature>
<keyword evidence="4" id="KW-1185">Reference proteome</keyword>
<feature type="compositionally biased region" description="Acidic residues" evidence="1">
    <location>
        <begin position="9"/>
        <end position="19"/>
    </location>
</feature>
<evidence type="ECO:0000313" key="4">
    <source>
        <dbReference type="Proteomes" id="UP000576969"/>
    </source>
</evidence>
<feature type="transmembrane region" description="Helical" evidence="2">
    <location>
        <begin position="133"/>
        <end position="152"/>
    </location>
</feature>
<name>A0A7Y9GP29_9MICO</name>
<sequence length="185" mass="19173">MTAGRDDDALTWEGDDDPTLDVGAAAPAGAEPEPEPDATKVLPEGFTAVGKGSEEFAKGADADETTALGGRETEVLADRETAGAASASLGNAALIGLGVLGGIYLLYVIGWIVGGLRLRGTAQFLVSPVAYDVAMWLAAASPVIWFGAVYVLTRTSPLWVRFVWLAAGALLLIPWPFIMVGAIGR</sequence>
<dbReference type="EMBL" id="JACCBV010000001">
    <property type="protein sequence ID" value="NYE20057.1"/>
    <property type="molecule type" value="Genomic_DNA"/>
</dbReference>